<dbReference type="Proteomes" id="UP000836402">
    <property type="component" value="Unassembled WGS sequence"/>
</dbReference>
<comment type="catalytic activity">
    <reaction evidence="14">
        <text>L-histidyl-[translation elongation factor 2] + S-adenosyl-L-methionine = 2-[(3S)-amino-3-carboxypropyl]-L-histidyl-[translation elongation factor 2] + S-methyl-5'-thioadenosine + H(+)</text>
        <dbReference type="Rhea" id="RHEA:36783"/>
        <dbReference type="Rhea" id="RHEA-COMP:9748"/>
        <dbReference type="Rhea" id="RHEA-COMP:9749"/>
        <dbReference type="ChEBI" id="CHEBI:15378"/>
        <dbReference type="ChEBI" id="CHEBI:17509"/>
        <dbReference type="ChEBI" id="CHEBI:29979"/>
        <dbReference type="ChEBI" id="CHEBI:59789"/>
        <dbReference type="ChEBI" id="CHEBI:73995"/>
        <dbReference type="EC" id="2.5.1.108"/>
    </reaction>
</comment>
<protein>
    <recommendedName>
        <fullName evidence="5">2-(3-amino-3-carboxypropyl)histidine synthase subunit 1</fullName>
        <ecNumber evidence="4">2.5.1.108</ecNumber>
    </recommendedName>
    <alternativeName>
        <fullName evidence="12">Diphthamide biosynthesis protein 1</fullName>
    </alternativeName>
    <alternativeName>
        <fullName evidence="13">Diphtheria toxin resistance protein 1</fullName>
    </alternativeName>
    <alternativeName>
        <fullName evidence="11">S-adenosyl-L-methionine:L-histidine 3-amino-3-carboxypropyltransferase 1</fullName>
    </alternativeName>
</protein>
<evidence type="ECO:0000313" key="20">
    <source>
        <dbReference type="Proteomes" id="UP000836402"/>
    </source>
</evidence>
<dbReference type="EC" id="2.5.1.108" evidence="4"/>
<evidence type="ECO:0000256" key="2">
    <source>
        <dbReference type="ARBA" id="ARBA00005156"/>
    </source>
</evidence>
<evidence type="ECO:0000313" key="19">
    <source>
        <dbReference type="Proteomes" id="UP000077671"/>
    </source>
</evidence>
<reference evidence="18" key="2">
    <citation type="journal article" date="2019" name="IMA Fungus">
        <title>Genome sequencing and comparison of five Tilletia species to identify candidate genes for the detection of regulated species infecting wheat.</title>
        <authorList>
            <person name="Nguyen H.D.T."/>
            <person name="Sultana T."/>
            <person name="Kesanakurti P."/>
            <person name="Hambleton S."/>
        </authorList>
    </citation>
    <scope>NUCLEOTIDE SEQUENCE</scope>
    <source>
        <strain evidence="18">DAOMC 238032</strain>
    </source>
</reference>
<dbReference type="FunFam" id="3.40.50.11840:FF:000001">
    <property type="entry name" value="2-(3-amino-3-carboxypropyl)histidine synthase subunit 1"/>
    <property type="match status" value="1"/>
</dbReference>
<dbReference type="EMBL" id="LWDD02000392">
    <property type="protein sequence ID" value="KAE8261256.1"/>
    <property type="molecule type" value="Genomic_DNA"/>
</dbReference>
<comment type="pathway">
    <text evidence="2">Protein modification; peptidyl-diphthamide biosynthesis.</text>
</comment>
<evidence type="ECO:0000313" key="18">
    <source>
        <dbReference type="EMBL" id="KAE8261256.1"/>
    </source>
</evidence>
<feature type="region of interest" description="Disordered" evidence="16">
    <location>
        <begin position="310"/>
        <end position="352"/>
    </location>
</feature>
<keyword evidence="8" id="KW-0479">Metal-binding</keyword>
<dbReference type="Gene3D" id="3.40.50.11860">
    <property type="entry name" value="Diphthamide synthesis DPH1/DPH2 domain 3"/>
    <property type="match status" value="1"/>
</dbReference>
<dbReference type="Gene3D" id="3.40.50.11850">
    <property type="entry name" value="Diphthamide synthesis DPH1/DPH2 domain 2"/>
    <property type="match status" value="2"/>
</dbReference>
<dbReference type="Pfam" id="PF01866">
    <property type="entry name" value="Diphthamide_syn"/>
    <property type="match status" value="2"/>
</dbReference>
<dbReference type="GO" id="GO:0090560">
    <property type="term" value="F:2-(3-amino-3-carboxypropyl)histidine synthase activity"/>
    <property type="evidence" value="ECO:0007669"/>
    <property type="project" value="UniProtKB-EC"/>
</dbReference>
<gene>
    <name evidence="18" type="ORF">A4X03_0g3413</name>
    <name evidence="17" type="ORF">JKIAZH3_G7932</name>
</gene>
<feature type="compositionally biased region" description="Gly residues" evidence="16">
    <location>
        <begin position="641"/>
        <end position="655"/>
    </location>
</feature>
<feature type="compositionally biased region" description="Low complexity" evidence="16">
    <location>
        <begin position="262"/>
        <end position="271"/>
    </location>
</feature>
<feature type="compositionally biased region" description="Polar residues" evidence="16">
    <location>
        <begin position="319"/>
        <end position="344"/>
    </location>
</feature>
<dbReference type="GO" id="GO:0046872">
    <property type="term" value="F:metal ion binding"/>
    <property type="evidence" value="ECO:0007669"/>
    <property type="project" value="UniProtKB-KW"/>
</dbReference>
<evidence type="ECO:0000256" key="13">
    <source>
        <dbReference type="ARBA" id="ARBA00032789"/>
    </source>
</evidence>
<dbReference type="SFLD" id="SFLDS00032">
    <property type="entry name" value="Radical_SAM_3-amino-3-carboxyp"/>
    <property type="match status" value="1"/>
</dbReference>
<accession>A0A177U5A0</accession>
<organism evidence="18 19">
    <name type="scientific">Tilletia caries</name>
    <name type="common">wheat bunt fungus</name>
    <dbReference type="NCBI Taxonomy" id="13290"/>
    <lineage>
        <taxon>Eukaryota</taxon>
        <taxon>Fungi</taxon>
        <taxon>Dikarya</taxon>
        <taxon>Basidiomycota</taxon>
        <taxon>Ustilaginomycotina</taxon>
        <taxon>Exobasidiomycetes</taxon>
        <taxon>Tilletiales</taxon>
        <taxon>Tilletiaceae</taxon>
        <taxon>Tilletia</taxon>
    </lineage>
</organism>
<evidence type="ECO:0000256" key="11">
    <source>
        <dbReference type="ARBA" id="ARBA00031690"/>
    </source>
</evidence>
<dbReference type="InterPro" id="IPR042263">
    <property type="entry name" value="DPH1/DPH2_1"/>
</dbReference>
<dbReference type="GO" id="GO:0017183">
    <property type="term" value="P:protein histidyl modification to diphthamide"/>
    <property type="evidence" value="ECO:0007669"/>
    <property type="project" value="UniProtKB-UniPathway"/>
</dbReference>
<keyword evidence="10" id="KW-0411">Iron-sulfur</keyword>
<dbReference type="EMBL" id="CAJHJG010000101">
    <property type="protein sequence ID" value="CAD6897355.1"/>
    <property type="molecule type" value="Genomic_DNA"/>
</dbReference>
<evidence type="ECO:0000256" key="10">
    <source>
        <dbReference type="ARBA" id="ARBA00023014"/>
    </source>
</evidence>
<sequence length="679" mass="72501">MKDALKDGAVSPETGRTQAGVVPQQSSRLAHIPDELLNDRLLNDSIAHLLPSAYNFEIHKTIHHVRHFNSKRVALQMPEGLTMFATAIADIVSRYTDAEPVIMGDVTYGACCIDDYTARALGCDFLVHYAHSCLVPLDQTGGLRTLYVFVEIALDVEHLVRTIRYNFPSDSNTFHKVVRRTDPVAAQDSSGPKLDIAIEEEPGHAADGQRRKRRRTHLALVGTVQFINALAPLKEALESELNEDAPILANVAASLGRKRITAGPDGPAGADEGQQDTEDATPQYDRGAYRLTIPQIRPLSPGEILGCTSPTLPTVVPRSRNQPSRSIAATLSSNKDSATRGTSKAENATEDDANDDAVDALLYIGDGRFHLESAMIANPHISAYFRFDPYSRKFEREGYDHKRMRTGRAKAVGEARRSLERARVLDGGKQEQVGREEAWGLVLGTLGRQGSTKVLSHLRTLLTQNPSSPSTPHPHVPILLSELSPAKLALFNPSSEGGGAAAAAARNHLAAFVQTSCPRLSIDWGSAFDKPLLSPYEAALALGAPNTKNSSSAIVSVPIASRKEPAAPASASDDALAGWERAALRGDQEAAYDVTGENGYPMDFYADDSLGPWTPRHGMGHVGRKAGGAGAGPKRGQDGTATGGGGGVGGSGGGATAILKELRRKRAEKEAAKAKIQAS</sequence>
<dbReference type="NCBIfam" id="TIGR00322">
    <property type="entry name" value="diphth2_R"/>
    <property type="match status" value="2"/>
</dbReference>
<feature type="region of interest" description="Disordered" evidence="16">
    <location>
        <begin position="1"/>
        <end position="23"/>
    </location>
</feature>
<evidence type="ECO:0000256" key="15">
    <source>
        <dbReference type="ARBA" id="ARBA00060338"/>
    </source>
</evidence>
<keyword evidence="7" id="KW-0949">S-adenosyl-L-methionine</keyword>
<dbReference type="AlphaFoldDB" id="A0A177U5A0"/>
<comment type="cofactor">
    <cofactor evidence="1">
        <name>[4Fe-4S] cluster</name>
        <dbReference type="ChEBI" id="CHEBI:49883"/>
    </cofactor>
</comment>
<name>A0A177U5A0_9BASI</name>
<evidence type="ECO:0000256" key="14">
    <source>
        <dbReference type="ARBA" id="ARBA00048403"/>
    </source>
</evidence>
<comment type="function">
    <text evidence="15">Catalyzes the first step of diphthamide biosynthesis, a post-translational modification of histidine which occurs in elongation factor 2. DPH1 and DPH2 transfer a 3-amino-3-carboxypropyl (ACP) group from S-adenosyl-L-methionine (SAM) to a histidine residue, the reaction is assisted by a reduction system comprising DPH3 and a NADH-dependent reductase, predominantly CBR1.</text>
</comment>
<keyword evidence="6" id="KW-0808">Transferase</keyword>
<evidence type="ECO:0000256" key="1">
    <source>
        <dbReference type="ARBA" id="ARBA00001966"/>
    </source>
</evidence>
<comment type="caution">
    <text evidence="18">The sequence shown here is derived from an EMBL/GenBank/DDBJ whole genome shotgun (WGS) entry which is preliminary data.</text>
</comment>
<evidence type="ECO:0000256" key="5">
    <source>
        <dbReference type="ARBA" id="ARBA00021915"/>
    </source>
</evidence>
<evidence type="ECO:0000313" key="17">
    <source>
        <dbReference type="EMBL" id="CAD6897355.1"/>
    </source>
</evidence>
<dbReference type="InterPro" id="IPR042265">
    <property type="entry name" value="DPH1/DPH2_3"/>
</dbReference>
<keyword evidence="20" id="KW-1185">Reference proteome</keyword>
<proteinExistence type="inferred from homology"/>
<dbReference type="InterPro" id="IPR016435">
    <property type="entry name" value="DPH1/DPH2"/>
</dbReference>
<evidence type="ECO:0000256" key="8">
    <source>
        <dbReference type="ARBA" id="ARBA00022723"/>
    </source>
</evidence>
<reference evidence="18" key="1">
    <citation type="submission" date="2016-04" db="EMBL/GenBank/DDBJ databases">
        <authorList>
            <person name="Nguyen H.D."/>
            <person name="Kesanakurti P."/>
            <person name="Cullis J."/>
            <person name="Levesque C.A."/>
            <person name="Hambleton S."/>
        </authorList>
    </citation>
    <scope>NUCLEOTIDE SEQUENCE</scope>
    <source>
        <strain evidence="18">DAOMC 238032</strain>
    </source>
</reference>
<dbReference type="UniPathway" id="UPA00559"/>
<evidence type="ECO:0000256" key="4">
    <source>
        <dbReference type="ARBA" id="ARBA00012221"/>
    </source>
</evidence>
<dbReference type="GO" id="GO:0051536">
    <property type="term" value="F:iron-sulfur cluster binding"/>
    <property type="evidence" value="ECO:0007669"/>
    <property type="project" value="UniProtKB-KW"/>
</dbReference>
<evidence type="ECO:0000256" key="6">
    <source>
        <dbReference type="ARBA" id="ARBA00022679"/>
    </source>
</evidence>
<dbReference type="Proteomes" id="UP000077671">
    <property type="component" value="Unassembled WGS sequence"/>
</dbReference>
<comment type="similarity">
    <text evidence="3">Belongs to the DPH1/DPH2 family. DPH1 subfamily.</text>
</comment>
<feature type="region of interest" description="Disordered" evidence="16">
    <location>
        <begin position="260"/>
        <end position="283"/>
    </location>
</feature>
<feature type="region of interest" description="Disordered" evidence="16">
    <location>
        <begin position="620"/>
        <end position="679"/>
    </location>
</feature>
<reference evidence="17" key="3">
    <citation type="submission" date="2020-10" db="EMBL/GenBank/DDBJ databases">
        <authorList>
            <person name="Sedaghatjoo S."/>
        </authorList>
    </citation>
    <scope>NUCLEOTIDE SEQUENCE</scope>
    <source>
        <strain evidence="17">AZH3</strain>
    </source>
</reference>
<keyword evidence="9" id="KW-0408">Iron</keyword>
<dbReference type="PANTHER" id="PTHR10762:SF1">
    <property type="entry name" value="2-(3-AMINO-3-CARBOXYPROPYL)HISTIDINE SYNTHASE SUBUNIT 1"/>
    <property type="match status" value="1"/>
</dbReference>
<evidence type="ECO:0000256" key="12">
    <source>
        <dbReference type="ARBA" id="ARBA00032574"/>
    </source>
</evidence>
<evidence type="ECO:0000256" key="7">
    <source>
        <dbReference type="ARBA" id="ARBA00022691"/>
    </source>
</evidence>
<evidence type="ECO:0000256" key="9">
    <source>
        <dbReference type="ARBA" id="ARBA00023004"/>
    </source>
</evidence>
<dbReference type="InterPro" id="IPR042264">
    <property type="entry name" value="DPH1/DPH2_2"/>
</dbReference>
<evidence type="ECO:0000256" key="3">
    <source>
        <dbReference type="ARBA" id="ARBA00010173"/>
    </source>
</evidence>
<evidence type="ECO:0000256" key="16">
    <source>
        <dbReference type="SAM" id="MobiDB-lite"/>
    </source>
</evidence>
<dbReference type="Gene3D" id="3.40.50.11840">
    <property type="entry name" value="Diphthamide synthesis DPH1/DPH2 domain 1"/>
    <property type="match status" value="1"/>
</dbReference>
<dbReference type="PANTHER" id="PTHR10762">
    <property type="entry name" value="DIPHTHAMIDE BIOSYNTHESIS PROTEIN"/>
    <property type="match status" value="1"/>
</dbReference>